<protein>
    <submittedName>
        <fullName evidence="2">Uncharacterized protein</fullName>
    </submittedName>
</protein>
<dbReference type="Proteomes" id="UP001651158">
    <property type="component" value="Unassembled WGS sequence"/>
</dbReference>
<feature type="region of interest" description="Disordered" evidence="1">
    <location>
        <begin position="62"/>
        <end position="171"/>
    </location>
</feature>
<feature type="compositionally biased region" description="Basic residues" evidence="1">
    <location>
        <begin position="120"/>
        <end position="129"/>
    </location>
</feature>
<evidence type="ECO:0000313" key="2">
    <source>
        <dbReference type="EMBL" id="KAL5106034.1"/>
    </source>
</evidence>
<feature type="region of interest" description="Disordered" evidence="1">
    <location>
        <begin position="196"/>
        <end position="247"/>
    </location>
</feature>
<feature type="region of interest" description="Disordered" evidence="1">
    <location>
        <begin position="266"/>
        <end position="310"/>
    </location>
</feature>
<reference evidence="2 3" key="1">
    <citation type="journal article" date="2022" name="Front. Cell. Infect. Microbiol.">
        <title>The Genomes of Two Strains of Taenia crassiceps the Animal Model for the Study of Human Cysticercosis.</title>
        <authorList>
            <person name="Bobes R.J."/>
            <person name="Estrada K."/>
            <person name="Rios-Valencia D.G."/>
            <person name="Calderon-Gallegos A."/>
            <person name="de la Torre P."/>
            <person name="Carrero J.C."/>
            <person name="Sanchez-Flores A."/>
            <person name="Laclette J.P."/>
        </authorList>
    </citation>
    <scope>NUCLEOTIDE SEQUENCE [LARGE SCALE GENOMIC DNA]</scope>
    <source>
        <strain evidence="2">WFUcys</strain>
    </source>
</reference>
<proteinExistence type="predicted"/>
<organism evidence="2 3">
    <name type="scientific">Taenia crassiceps</name>
    <dbReference type="NCBI Taxonomy" id="6207"/>
    <lineage>
        <taxon>Eukaryota</taxon>
        <taxon>Metazoa</taxon>
        <taxon>Spiralia</taxon>
        <taxon>Lophotrochozoa</taxon>
        <taxon>Platyhelminthes</taxon>
        <taxon>Cestoda</taxon>
        <taxon>Eucestoda</taxon>
        <taxon>Cyclophyllidea</taxon>
        <taxon>Taeniidae</taxon>
        <taxon>Taenia</taxon>
    </lineage>
</organism>
<evidence type="ECO:0000313" key="3">
    <source>
        <dbReference type="Proteomes" id="UP001651158"/>
    </source>
</evidence>
<keyword evidence="3" id="KW-1185">Reference proteome</keyword>
<gene>
    <name evidence="2" type="ORF">TcWFU_000892</name>
</gene>
<evidence type="ECO:0000256" key="1">
    <source>
        <dbReference type="SAM" id="MobiDB-lite"/>
    </source>
</evidence>
<feature type="compositionally biased region" description="Basic and acidic residues" evidence="1">
    <location>
        <begin position="266"/>
        <end position="279"/>
    </location>
</feature>
<feature type="compositionally biased region" description="Polar residues" evidence="1">
    <location>
        <begin position="211"/>
        <end position="233"/>
    </location>
</feature>
<name>A0ABR4Q8N5_9CEST</name>
<sequence length="334" mass="37601">MANELLKEELDRLRKSFQEISRHRAFLLEKLIALQSKPAHNTDQDNKKFAYNSEQNYFLELRSRAATGSRRPPIQRPKAYPPDGMSVDESDPESESMHGDFSNGWEDDFHHMGVPSYRRPQSKNVKRQSKLPPAHPPSFKRSRIIEEVPGPSSRGNFVEYSPSGPSHAPMGAVRASMPYEFADNCTDLSEEPPIIYSKSAGFSPNEAPRRNTPSILKTSSLVGGNVNDRSFSQKPPPERNPPICTYDEPCRGSKYEAFLTMQRSGVDIHHPTESIRTGRPDMFYNPPAGSRQPRAWGQRADGISQAETHPPALHELIPIIRDPNQNQPSSLQPH</sequence>
<comment type="caution">
    <text evidence="2">The sequence shown here is derived from an EMBL/GenBank/DDBJ whole genome shotgun (WGS) entry which is preliminary data.</text>
</comment>
<dbReference type="EMBL" id="JAKROA010000006">
    <property type="protein sequence ID" value="KAL5106034.1"/>
    <property type="molecule type" value="Genomic_DNA"/>
</dbReference>
<accession>A0ABR4Q8N5</accession>